<gene>
    <name evidence="8" type="primary">LOC103540407</name>
</gene>
<evidence type="ECO:0000313" key="8">
    <source>
        <dbReference type="RefSeq" id="XP_070461440.1"/>
    </source>
</evidence>
<dbReference type="RefSeq" id="XP_070461440.1">
    <property type="nucleotide sequence ID" value="XM_070605339.1"/>
</dbReference>
<evidence type="ECO:0000256" key="1">
    <source>
        <dbReference type="ARBA" id="ARBA00004141"/>
    </source>
</evidence>
<evidence type="ECO:0000256" key="5">
    <source>
        <dbReference type="ARBA" id="ARBA00023136"/>
    </source>
</evidence>
<feature type="transmembrane region" description="Helical" evidence="6">
    <location>
        <begin position="52"/>
        <end position="73"/>
    </location>
</feature>
<feature type="transmembrane region" description="Helical" evidence="6">
    <location>
        <begin position="149"/>
        <end position="166"/>
    </location>
</feature>
<comment type="subcellular location">
    <subcellularLocation>
        <location evidence="1 6">Membrane</location>
        <topology evidence="1 6">Multi-pass membrane protein</topology>
    </subcellularLocation>
</comment>
<sequence>MCPRLWARQQLAVWCHAGESAPRELPFVLDSGRGLPANGQLRPSLLVGAGPWGFSLGLGVIVGGLSRAVVTCFHHRSTALLMTFSLISATYGAIHCNILSIQIKYDDTNIRLQPIEFICIMIWRCLEITSRVVTLVLFTTSLKLKSMPFLLTIFSVSLLAPWLEFWRSGAHLPSNTKKNLHPVSTVFMLIMITLLYAAINFSCWSAVKLQLSSEEIIDKRQQWHHRILHYSFRFLENVVMTSVFRFFGGKSLLNCCDSLIATQLIITYLLSIGFMFLFYQYLHPEWSDKALPEHAENRPEEM</sequence>
<dbReference type="InterPro" id="IPR051773">
    <property type="entry name" value="XK-related_adapter"/>
</dbReference>
<dbReference type="InterPro" id="IPR018629">
    <property type="entry name" value="XK-rel"/>
</dbReference>
<dbReference type="GeneID" id="103540407"/>
<name>A0ABM4N920_EQUPR</name>
<protein>
    <recommendedName>
        <fullName evidence="6">XK-related protein</fullName>
    </recommendedName>
</protein>
<feature type="transmembrane region" description="Helical" evidence="6">
    <location>
        <begin position="80"/>
        <end position="103"/>
    </location>
</feature>
<keyword evidence="3 6" id="KW-0812">Transmembrane</keyword>
<feature type="transmembrane region" description="Helical" evidence="6">
    <location>
        <begin position="259"/>
        <end position="279"/>
    </location>
</feature>
<accession>A0ABM4N920</accession>
<dbReference type="PANTHER" id="PTHR14297">
    <property type="entry name" value="MEMBRANE TRANSPORT PROTEIN XK FAMILY MEMBER"/>
    <property type="match status" value="1"/>
</dbReference>
<evidence type="ECO:0000313" key="7">
    <source>
        <dbReference type="Proteomes" id="UP001652662"/>
    </source>
</evidence>
<reference evidence="8" key="1">
    <citation type="submission" date="2025-08" db="UniProtKB">
        <authorList>
            <consortium name="RefSeq"/>
        </authorList>
    </citation>
    <scope>IDENTIFICATION</scope>
    <source>
        <tissue evidence="8">Blood</tissue>
    </source>
</reference>
<evidence type="ECO:0000256" key="6">
    <source>
        <dbReference type="RuleBase" id="RU910716"/>
    </source>
</evidence>
<dbReference type="Proteomes" id="UP001652662">
    <property type="component" value="Chromosome X"/>
</dbReference>
<evidence type="ECO:0000256" key="3">
    <source>
        <dbReference type="ARBA" id="ARBA00022692"/>
    </source>
</evidence>
<organism evidence="7 8">
    <name type="scientific">Equus przewalskii</name>
    <name type="common">Przewalski's horse</name>
    <name type="synonym">Equus caballus przewalskii</name>
    <dbReference type="NCBI Taxonomy" id="9798"/>
    <lineage>
        <taxon>Eukaryota</taxon>
        <taxon>Metazoa</taxon>
        <taxon>Chordata</taxon>
        <taxon>Craniata</taxon>
        <taxon>Vertebrata</taxon>
        <taxon>Euteleostomi</taxon>
        <taxon>Mammalia</taxon>
        <taxon>Eutheria</taxon>
        <taxon>Laurasiatheria</taxon>
        <taxon>Perissodactyla</taxon>
        <taxon>Equidae</taxon>
        <taxon>Equus</taxon>
    </lineage>
</organism>
<evidence type="ECO:0000256" key="4">
    <source>
        <dbReference type="ARBA" id="ARBA00022989"/>
    </source>
</evidence>
<feature type="transmembrane region" description="Helical" evidence="6">
    <location>
        <begin position="186"/>
        <end position="207"/>
    </location>
</feature>
<proteinExistence type="inferred from homology"/>
<keyword evidence="5 6" id="KW-0472">Membrane</keyword>
<dbReference type="Pfam" id="PF09815">
    <property type="entry name" value="XK-related"/>
    <property type="match status" value="1"/>
</dbReference>
<comment type="similarity">
    <text evidence="2 6">Belongs to the XK family.</text>
</comment>
<keyword evidence="4 6" id="KW-1133">Transmembrane helix</keyword>
<feature type="transmembrane region" description="Helical" evidence="6">
    <location>
        <begin position="227"/>
        <end position="247"/>
    </location>
</feature>
<dbReference type="PANTHER" id="PTHR14297:SF9">
    <property type="entry name" value="XK-RELATED PROTEIN 3"/>
    <property type="match status" value="1"/>
</dbReference>
<keyword evidence="7" id="KW-1185">Reference proteome</keyword>
<evidence type="ECO:0000256" key="2">
    <source>
        <dbReference type="ARBA" id="ARBA00008789"/>
    </source>
</evidence>